<dbReference type="PIRSF" id="PIRSF016487">
    <property type="entry name" value="CYTH_UCP016487"/>
    <property type="match status" value="1"/>
</dbReference>
<dbReference type="SMART" id="SM01118">
    <property type="entry name" value="CYTH"/>
    <property type="match status" value="1"/>
</dbReference>
<dbReference type="PANTHER" id="PTHR40114:SF1">
    <property type="entry name" value="SLR0698 PROTEIN"/>
    <property type="match status" value="1"/>
</dbReference>
<organism evidence="3 4">
    <name type="scientific">Odoribacter laneus YIT 12061</name>
    <dbReference type="NCBI Taxonomy" id="742817"/>
    <lineage>
        <taxon>Bacteria</taxon>
        <taxon>Pseudomonadati</taxon>
        <taxon>Bacteroidota</taxon>
        <taxon>Bacteroidia</taxon>
        <taxon>Bacteroidales</taxon>
        <taxon>Odoribacteraceae</taxon>
        <taxon>Odoribacter</taxon>
    </lineage>
</organism>
<evidence type="ECO:0000313" key="4">
    <source>
        <dbReference type="Proteomes" id="UP000004892"/>
    </source>
</evidence>
<dbReference type="PROSITE" id="PS51707">
    <property type="entry name" value="CYTH"/>
    <property type="match status" value="1"/>
</dbReference>
<dbReference type="Pfam" id="PF01928">
    <property type="entry name" value="CYTH"/>
    <property type="match status" value="1"/>
</dbReference>
<dbReference type="CDD" id="cd07891">
    <property type="entry name" value="CYTH-like_CthTTM-like_1"/>
    <property type="match status" value="1"/>
</dbReference>
<name>H1DKK0_9BACT</name>
<dbReference type="InterPro" id="IPR012042">
    <property type="entry name" value="NeuTTM/CthTTM-like"/>
</dbReference>
<dbReference type="PANTHER" id="PTHR40114">
    <property type="entry name" value="SLR0698 PROTEIN"/>
    <property type="match status" value="1"/>
</dbReference>
<evidence type="ECO:0000259" key="2">
    <source>
        <dbReference type="PROSITE" id="PS51707"/>
    </source>
</evidence>
<dbReference type="InterPro" id="IPR023577">
    <property type="entry name" value="CYTH_domain"/>
</dbReference>
<dbReference type="AlphaFoldDB" id="H1DKK0"/>
<proteinExistence type="predicted"/>
<comment type="caution">
    <text evidence="3">The sequence shown here is derived from an EMBL/GenBank/DDBJ whole genome shotgun (WGS) entry which is preliminary data.</text>
</comment>
<evidence type="ECO:0000256" key="1">
    <source>
        <dbReference type="PIRSR" id="PIRSR016487-1"/>
    </source>
</evidence>
<dbReference type="HOGENOM" id="CLU_109545_1_0_10"/>
<dbReference type="Proteomes" id="UP000004892">
    <property type="component" value="Unassembled WGS sequence"/>
</dbReference>
<accession>H1DKK0</accession>
<dbReference type="EMBL" id="ADMC01000030">
    <property type="protein sequence ID" value="EHP45493.1"/>
    <property type="molecule type" value="Genomic_DNA"/>
</dbReference>
<dbReference type="GeneID" id="98070311"/>
<reference evidence="3 4" key="1">
    <citation type="submission" date="2012-01" db="EMBL/GenBank/DDBJ databases">
        <title>The Genome Sequence of Odoribacter laneus YIT 12061.</title>
        <authorList>
            <consortium name="The Broad Institute Genome Sequencing Platform"/>
            <person name="Earl A."/>
            <person name="Ward D."/>
            <person name="Feldgarden M."/>
            <person name="Gevers D."/>
            <person name="Morotomi M."/>
            <person name="Young S.K."/>
            <person name="Zeng Q."/>
            <person name="Gargeya S."/>
            <person name="Fitzgerald M."/>
            <person name="Haas B."/>
            <person name="Abouelleil A."/>
            <person name="Alvarado L."/>
            <person name="Arachchi H.M."/>
            <person name="Berlin A."/>
            <person name="Chapman S.B."/>
            <person name="Gearin G."/>
            <person name="Goldberg J."/>
            <person name="Griggs A."/>
            <person name="Gujja S."/>
            <person name="Hansen M."/>
            <person name="Heiman D."/>
            <person name="Howarth C."/>
            <person name="Larimer J."/>
            <person name="Lui A."/>
            <person name="MacDonald P.J.P."/>
            <person name="McCowen C."/>
            <person name="Montmayeur A."/>
            <person name="Murphy C."/>
            <person name="Neiman D."/>
            <person name="Pearson M."/>
            <person name="Priest M."/>
            <person name="Roberts A."/>
            <person name="Saif S."/>
            <person name="Shea T."/>
            <person name="Sisk P."/>
            <person name="Stolte C."/>
            <person name="Sykes S."/>
            <person name="Wortman J."/>
            <person name="Nusbaum C."/>
            <person name="Birren B."/>
        </authorList>
    </citation>
    <scope>NUCLEOTIDE SEQUENCE [LARGE SCALE GENOMIC DNA]</scope>
    <source>
        <strain evidence="3 4">YIT 12061</strain>
    </source>
</reference>
<evidence type="ECO:0000313" key="3">
    <source>
        <dbReference type="EMBL" id="EHP45493.1"/>
    </source>
</evidence>
<gene>
    <name evidence="3" type="ORF">HMPREF9449_02786</name>
</gene>
<dbReference type="RefSeq" id="WP_009137929.1">
    <property type="nucleotide sequence ID" value="NZ_JH594597.1"/>
</dbReference>
<dbReference type="STRING" id="742817.HMPREF9449_02786"/>
<feature type="active site" description="Proton acceptor" evidence="1">
    <location>
        <position position="28"/>
    </location>
</feature>
<dbReference type="PATRIC" id="fig|742817.3.peg.2977"/>
<sequence length="157" mass="18337">MKEIERKFLVKGEFKSFAYQVIPILQGYLSSLPERTVRVRLYGERAYLTIKGISDAKGVSRFEWEKEISPEEARELMKICEPGVIDKSRYLIRVDAHLYEVDEFHGDNTGLILAEIELLSENEVFVKPEWLGEEVTGNPCYYNSFLVKCPYTKWMDK</sequence>
<feature type="domain" description="CYTH" evidence="2">
    <location>
        <begin position="1"/>
        <end position="148"/>
    </location>
</feature>
<dbReference type="SUPFAM" id="SSF55154">
    <property type="entry name" value="CYTH-like phosphatases"/>
    <property type="match status" value="1"/>
</dbReference>
<dbReference type="InterPro" id="IPR033469">
    <property type="entry name" value="CYTH-like_dom_sf"/>
</dbReference>
<dbReference type="Gene3D" id="2.40.320.10">
    <property type="entry name" value="Hypothetical Protein Pfu-838710-001"/>
    <property type="match status" value="1"/>
</dbReference>
<protein>
    <recommendedName>
        <fullName evidence="2">CYTH domain-containing protein</fullName>
    </recommendedName>
</protein>
<keyword evidence="4" id="KW-1185">Reference proteome</keyword>
<dbReference type="eggNOG" id="COG2954">
    <property type="taxonomic scope" value="Bacteria"/>
</dbReference>